<keyword evidence="1" id="KW-0472">Membrane</keyword>
<protein>
    <submittedName>
        <fullName evidence="2">Uncharacterized protein</fullName>
    </submittedName>
</protein>
<reference evidence="2 3" key="1">
    <citation type="journal article" date="2018" name="Nat. Biotechnol.">
        <title>A standardized bacterial taxonomy based on genome phylogeny substantially revises the tree of life.</title>
        <authorList>
            <person name="Parks D.H."/>
            <person name="Chuvochina M."/>
            <person name="Waite D.W."/>
            <person name="Rinke C."/>
            <person name="Skarshewski A."/>
            <person name="Chaumeil P.A."/>
            <person name="Hugenholtz P."/>
        </authorList>
    </citation>
    <scope>NUCLEOTIDE SEQUENCE [LARGE SCALE GENOMIC DNA]</scope>
    <source>
        <strain evidence="2">UBA9375</strain>
    </source>
</reference>
<dbReference type="Proteomes" id="UP000263642">
    <property type="component" value="Unassembled WGS sequence"/>
</dbReference>
<feature type="transmembrane region" description="Helical" evidence="1">
    <location>
        <begin position="398"/>
        <end position="424"/>
    </location>
</feature>
<dbReference type="AlphaFoldDB" id="A0A3D3R2V8"/>
<keyword evidence="1" id="KW-0812">Transmembrane</keyword>
<feature type="transmembrane region" description="Helical" evidence="1">
    <location>
        <begin position="131"/>
        <end position="150"/>
    </location>
</feature>
<evidence type="ECO:0000313" key="3">
    <source>
        <dbReference type="Proteomes" id="UP000263642"/>
    </source>
</evidence>
<name>A0A3D3R2V8_9PLAN</name>
<comment type="caution">
    <text evidence="2">The sequence shown here is derived from an EMBL/GenBank/DDBJ whole genome shotgun (WGS) entry which is preliminary data.</text>
</comment>
<feature type="transmembrane region" description="Helical" evidence="1">
    <location>
        <begin position="271"/>
        <end position="288"/>
    </location>
</feature>
<feature type="transmembrane region" description="Helical" evidence="1">
    <location>
        <begin position="92"/>
        <end position="111"/>
    </location>
</feature>
<evidence type="ECO:0000313" key="2">
    <source>
        <dbReference type="EMBL" id="HCO22422.1"/>
    </source>
</evidence>
<dbReference type="EMBL" id="DQAY01000031">
    <property type="protein sequence ID" value="HCO22422.1"/>
    <property type="molecule type" value="Genomic_DNA"/>
</dbReference>
<organism evidence="2 3">
    <name type="scientific">Gimesia maris</name>
    <dbReference type="NCBI Taxonomy" id="122"/>
    <lineage>
        <taxon>Bacteria</taxon>
        <taxon>Pseudomonadati</taxon>
        <taxon>Planctomycetota</taxon>
        <taxon>Planctomycetia</taxon>
        <taxon>Planctomycetales</taxon>
        <taxon>Planctomycetaceae</taxon>
        <taxon>Gimesia</taxon>
    </lineage>
</organism>
<feature type="transmembrane region" description="Helical" evidence="1">
    <location>
        <begin position="362"/>
        <end position="386"/>
    </location>
</feature>
<feature type="transmembrane region" description="Helical" evidence="1">
    <location>
        <begin position="20"/>
        <end position="40"/>
    </location>
</feature>
<feature type="transmembrane region" description="Helical" evidence="1">
    <location>
        <begin position="308"/>
        <end position="327"/>
    </location>
</feature>
<sequence>MSSAMIATTKSFCKRAWPGASIGVATLVIVPLMIKILMHLQGYRIPYNDQEIFSLHFTYLGISWVIFLSITVRALAGSQKYCRGLPISSRAIATWLMLAMVGLVVVLQLATNGAYRALFFDERWLADYWPVLGPLLFLVTLVLTGHAIFWTLNAPSYTRIILSMGIIVALFWWFLSRYFPQGFKAEAVPWSHVTLGEFVLMQLVSLAAWYQGTRAFASVRSGTALPSLQWTQTRNWWDSLTTGVSSSGQTGLISHREALSRLHWRDSCQRAVIMGGGLFGIAVLVLNTTMRNANGSHPINITEGFMQIYLMFSIIAALVVGLVAGEGTCGPGRTEMKSFLAVTPLSDRDFAIALFGNLVKTVLYASLLIQAGLMLNMLVFVAPGMLQGDQASIISSRVALYWFVYSVYTLACFWTIAANVISVLWTGRSWFYYLVIGSILGCFGLFVFILNSTDRISYSPNNLYCQMAFFLVLAFLIFAGVVTAFVTACQKGLIKLSTAGIAGGLWLIGSLAAIWLKFPAPTGLQEMLTLSLYIFFLSLFALAFAPFATIPLALSWNRHR</sequence>
<proteinExistence type="predicted"/>
<feature type="transmembrane region" description="Helical" evidence="1">
    <location>
        <begin position="530"/>
        <end position="554"/>
    </location>
</feature>
<feature type="transmembrane region" description="Helical" evidence="1">
    <location>
        <begin position="430"/>
        <end position="451"/>
    </location>
</feature>
<evidence type="ECO:0000256" key="1">
    <source>
        <dbReference type="SAM" id="Phobius"/>
    </source>
</evidence>
<keyword evidence="1" id="KW-1133">Transmembrane helix</keyword>
<feature type="transmembrane region" description="Helical" evidence="1">
    <location>
        <begin position="157"/>
        <end position="175"/>
    </location>
</feature>
<feature type="transmembrane region" description="Helical" evidence="1">
    <location>
        <begin position="463"/>
        <end position="486"/>
    </location>
</feature>
<feature type="transmembrane region" description="Helical" evidence="1">
    <location>
        <begin position="52"/>
        <end position="72"/>
    </location>
</feature>
<gene>
    <name evidence="2" type="ORF">DIT97_04920</name>
</gene>
<accession>A0A3D3R2V8</accession>
<feature type="transmembrane region" description="Helical" evidence="1">
    <location>
        <begin position="498"/>
        <end position="518"/>
    </location>
</feature>
<feature type="transmembrane region" description="Helical" evidence="1">
    <location>
        <begin position="187"/>
        <end position="210"/>
    </location>
</feature>